<dbReference type="Pfam" id="PF13966">
    <property type="entry name" value="zf-RVT"/>
    <property type="match status" value="1"/>
</dbReference>
<protein>
    <recommendedName>
        <fullName evidence="1">Reverse transcriptase zinc-binding domain-containing protein</fullName>
    </recommendedName>
</protein>
<dbReference type="InterPro" id="IPR026960">
    <property type="entry name" value="RVT-Znf"/>
</dbReference>
<name>A0AAD8M8W2_9APIA</name>
<dbReference type="AlphaFoldDB" id="A0AAD8M8W2"/>
<sequence length="450" mass="50801">MGNRPSVVEPLIDQDNPTDLICVEPVMGEAFIPRNSDFVENMVVGPYKIGELMGCDVVMDEDQILTEILNINEDNLVEFDSVPPTNLQDSLDDNASDDADLQGRKRKMANPGSITVNGSIPDPTSSPIHPVVIALATASSLPPMPPAKSNKSQLTDEDGFTKTPKFLDNAGIGDGGSISLWFDPWWRNLCLASSSLNNIISQAFSHPNAMLNQLIHSGTWQLPTFNSRLHYINPRLMDWTTNFDSPTFNLNTRDCILWDGVSLHKVRTRHIWDSIRFKLPEVSWHKFVWHKLHISRYAHDMWLACHGRLNTFHRVASFGINIPQHCLLCAGGIETLDHLLVSCPFSSFILHRFTSMVHNSSNADFSTWLGLLNAWGGIDNALHKYLLLLLAQVFCYHIWKERNARFHNNGCRGLHNLLEGIVTDVKLKLCNSTFFVNLVARYDCCNRWLD</sequence>
<feature type="domain" description="Reverse transcriptase zinc-binding" evidence="1">
    <location>
        <begin position="268"/>
        <end position="348"/>
    </location>
</feature>
<evidence type="ECO:0000259" key="1">
    <source>
        <dbReference type="Pfam" id="PF13966"/>
    </source>
</evidence>
<evidence type="ECO:0000313" key="2">
    <source>
        <dbReference type="EMBL" id="KAK1364951.1"/>
    </source>
</evidence>
<organism evidence="2 3">
    <name type="scientific">Heracleum sosnowskyi</name>
    <dbReference type="NCBI Taxonomy" id="360622"/>
    <lineage>
        <taxon>Eukaryota</taxon>
        <taxon>Viridiplantae</taxon>
        <taxon>Streptophyta</taxon>
        <taxon>Embryophyta</taxon>
        <taxon>Tracheophyta</taxon>
        <taxon>Spermatophyta</taxon>
        <taxon>Magnoliopsida</taxon>
        <taxon>eudicotyledons</taxon>
        <taxon>Gunneridae</taxon>
        <taxon>Pentapetalae</taxon>
        <taxon>asterids</taxon>
        <taxon>campanulids</taxon>
        <taxon>Apiales</taxon>
        <taxon>Apiaceae</taxon>
        <taxon>Apioideae</taxon>
        <taxon>apioid superclade</taxon>
        <taxon>Tordylieae</taxon>
        <taxon>Tordyliinae</taxon>
        <taxon>Heracleum</taxon>
    </lineage>
</organism>
<comment type="caution">
    <text evidence="2">The sequence shown here is derived from an EMBL/GenBank/DDBJ whole genome shotgun (WGS) entry which is preliminary data.</text>
</comment>
<accession>A0AAD8M8W2</accession>
<reference evidence="2" key="2">
    <citation type="submission" date="2023-05" db="EMBL/GenBank/DDBJ databases">
        <authorList>
            <person name="Schelkunov M.I."/>
        </authorList>
    </citation>
    <scope>NUCLEOTIDE SEQUENCE</scope>
    <source>
        <strain evidence="2">Hsosn_3</strain>
        <tissue evidence="2">Leaf</tissue>
    </source>
</reference>
<dbReference type="EMBL" id="JAUIZM010000009">
    <property type="protein sequence ID" value="KAK1364951.1"/>
    <property type="molecule type" value="Genomic_DNA"/>
</dbReference>
<keyword evidence="3" id="KW-1185">Reference proteome</keyword>
<evidence type="ECO:0000313" key="3">
    <source>
        <dbReference type="Proteomes" id="UP001237642"/>
    </source>
</evidence>
<dbReference type="Proteomes" id="UP001237642">
    <property type="component" value="Unassembled WGS sequence"/>
</dbReference>
<reference evidence="2" key="1">
    <citation type="submission" date="2023-02" db="EMBL/GenBank/DDBJ databases">
        <title>Genome of toxic invasive species Heracleum sosnowskyi carries increased number of genes despite the absence of recent whole-genome duplications.</title>
        <authorList>
            <person name="Schelkunov M."/>
            <person name="Shtratnikova V."/>
            <person name="Makarenko M."/>
            <person name="Klepikova A."/>
            <person name="Omelchenko D."/>
            <person name="Novikova G."/>
            <person name="Obukhova E."/>
            <person name="Bogdanov V."/>
            <person name="Penin A."/>
            <person name="Logacheva M."/>
        </authorList>
    </citation>
    <scope>NUCLEOTIDE SEQUENCE</scope>
    <source>
        <strain evidence="2">Hsosn_3</strain>
        <tissue evidence="2">Leaf</tissue>
    </source>
</reference>
<gene>
    <name evidence="2" type="ORF">POM88_040512</name>
</gene>
<proteinExistence type="predicted"/>